<evidence type="ECO:0000313" key="2">
    <source>
        <dbReference type="EMBL" id="MBB2968451.1"/>
    </source>
</evidence>
<comment type="caution">
    <text evidence="2">The sequence shown here is derived from an EMBL/GenBank/DDBJ whole genome shotgun (WGS) entry which is preliminary data.</text>
</comment>
<sequence length="184" mass="20811">MLTITVLQQMPGGAYARIRAKDSAALIPMWSFFAPRPAIHDYEPLHRFIRCDGQPTPWMHTIEPQKRGLLDNIWAPQRRLRKSIFDMTSDLLPLIQERDVDAIETVPAYTGLRDYVLRLAREREDPEIAAVQFLVTLHGGYDESVDPEILFISKAHQLDKTSPTPPPTAGESPASERGRDGLLL</sequence>
<evidence type="ECO:0000256" key="1">
    <source>
        <dbReference type="SAM" id="MobiDB-lite"/>
    </source>
</evidence>
<name>A0A7W4YJU5_LEIAQ</name>
<reference evidence="2 4" key="1">
    <citation type="submission" date="2020-08" db="EMBL/GenBank/DDBJ databases">
        <title>Sequencing the genomes of 1000 actinobacteria strains.</title>
        <authorList>
            <person name="Klenk H.-P."/>
        </authorList>
    </citation>
    <scope>NUCLEOTIDE SEQUENCE [LARGE SCALE GENOMIC DNA]</scope>
    <source>
        <strain evidence="2 4">DSM 20146</strain>
    </source>
</reference>
<keyword evidence="4" id="KW-1185">Reference proteome</keyword>
<dbReference type="RefSeq" id="WP_155829034.1">
    <property type="nucleotide sequence ID" value="NZ_JACHVP010000004.1"/>
</dbReference>
<dbReference type="Proteomes" id="UP000538196">
    <property type="component" value="Unassembled WGS sequence"/>
</dbReference>
<dbReference type="AlphaFoldDB" id="A0A7W4YJU5"/>
<dbReference type="EMBL" id="JACHVP010000005">
    <property type="protein sequence ID" value="MBB2968901.1"/>
    <property type="molecule type" value="Genomic_DNA"/>
</dbReference>
<protein>
    <submittedName>
        <fullName evidence="2">Uncharacterized protein</fullName>
    </submittedName>
</protein>
<evidence type="ECO:0000313" key="4">
    <source>
        <dbReference type="Proteomes" id="UP000538196"/>
    </source>
</evidence>
<feature type="compositionally biased region" description="Basic and acidic residues" evidence="1">
    <location>
        <begin position="174"/>
        <end position="184"/>
    </location>
</feature>
<dbReference type="EMBL" id="JACHVP010000004">
    <property type="protein sequence ID" value="MBB2968451.1"/>
    <property type="molecule type" value="Genomic_DNA"/>
</dbReference>
<feature type="region of interest" description="Disordered" evidence="1">
    <location>
        <begin position="156"/>
        <end position="184"/>
    </location>
</feature>
<organism evidence="2 4">
    <name type="scientific">Leifsonia aquatica</name>
    <name type="common">Corynebacterium aquaticum</name>
    <dbReference type="NCBI Taxonomy" id="144185"/>
    <lineage>
        <taxon>Bacteria</taxon>
        <taxon>Bacillati</taxon>
        <taxon>Actinomycetota</taxon>
        <taxon>Actinomycetes</taxon>
        <taxon>Micrococcales</taxon>
        <taxon>Microbacteriaceae</taxon>
        <taxon>Leifsonia</taxon>
    </lineage>
</organism>
<accession>A0A7W4YJU5</accession>
<gene>
    <name evidence="2" type="ORF">FHX33_003227</name>
    <name evidence="3" type="ORF">FHX33_003683</name>
</gene>
<proteinExistence type="predicted"/>
<evidence type="ECO:0000313" key="3">
    <source>
        <dbReference type="EMBL" id="MBB2968901.1"/>
    </source>
</evidence>